<feature type="non-terminal residue" evidence="2">
    <location>
        <position position="1"/>
    </location>
</feature>
<dbReference type="EMBL" id="BARS01004382">
    <property type="protein sequence ID" value="GAF77340.1"/>
    <property type="molecule type" value="Genomic_DNA"/>
</dbReference>
<protein>
    <recommendedName>
        <fullName evidence="3">SGNH hydrolase-type esterase domain-containing protein</fullName>
    </recommendedName>
</protein>
<name>X0TMK8_9ZZZZ</name>
<accession>X0TMK8</accession>
<feature type="compositionally biased region" description="Polar residues" evidence="1">
    <location>
        <begin position="41"/>
        <end position="54"/>
    </location>
</feature>
<gene>
    <name evidence="2" type="ORF">S01H1_08556</name>
</gene>
<evidence type="ECO:0000313" key="2">
    <source>
        <dbReference type="EMBL" id="GAF77340.1"/>
    </source>
</evidence>
<proteinExistence type="predicted"/>
<feature type="region of interest" description="Disordered" evidence="1">
    <location>
        <begin position="41"/>
        <end position="70"/>
    </location>
</feature>
<evidence type="ECO:0008006" key="3">
    <source>
        <dbReference type="Google" id="ProtNLM"/>
    </source>
</evidence>
<organism evidence="2">
    <name type="scientific">marine sediment metagenome</name>
    <dbReference type="NCBI Taxonomy" id="412755"/>
    <lineage>
        <taxon>unclassified sequences</taxon>
        <taxon>metagenomes</taxon>
        <taxon>ecological metagenomes</taxon>
    </lineage>
</organism>
<reference evidence="2" key="1">
    <citation type="journal article" date="2014" name="Front. Microbiol.">
        <title>High frequency of phylogenetically diverse reductive dehalogenase-homologous genes in deep subseafloor sedimentary metagenomes.</title>
        <authorList>
            <person name="Kawai M."/>
            <person name="Futagami T."/>
            <person name="Toyoda A."/>
            <person name="Takaki Y."/>
            <person name="Nishi S."/>
            <person name="Hori S."/>
            <person name="Arai W."/>
            <person name="Tsubouchi T."/>
            <person name="Morono Y."/>
            <person name="Uchiyama I."/>
            <person name="Ito T."/>
            <person name="Fujiyama A."/>
            <person name="Inagaki F."/>
            <person name="Takami H."/>
        </authorList>
    </citation>
    <scope>NUCLEOTIDE SEQUENCE</scope>
    <source>
        <strain evidence="2">Expedition CK06-06</strain>
    </source>
</reference>
<sequence>YYDIALSVNGLSKAYQELAGDPLYSSFVEFINIATQFDSENNMPESDISVNSRNAKTEKRGTNGAHPSDEGYYQIADAAFKNVNNW</sequence>
<comment type="caution">
    <text evidence="2">The sequence shown here is derived from an EMBL/GenBank/DDBJ whole genome shotgun (WGS) entry which is preliminary data.</text>
</comment>
<evidence type="ECO:0000256" key="1">
    <source>
        <dbReference type="SAM" id="MobiDB-lite"/>
    </source>
</evidence>
<dbReference type="AlphaFoldDB" id="X0TMK8"/>